<accession>A0A0C2SQP6</accession>
<dbReference type="InParanoid" id="A0A0C2SQP6"/>
<dbReference type="EMBL" id="KN818241">
    <property type="protein sequence ID" value="KIL65600.1"/>
    <property type="molecule type" value="Genomic_DNA"/>
</dbReference>
<keyword evidence="2" id="KW-1185">Reference proteome</keyword>
<sequence>MACAQAFLVRHSHGSRESMQVMTSDDKKHLTTLALGPITEHTHETSFINSYLQRGCRRCTRA</sequence>
<name>A0A0C2SQP6_AMAMK</name>
<evidence type="ECO:0000313" key="2">
    <source>
        <dbReference type="Proteomes" id="UP000054549"/>
    </source>
</evidence>
<dbReference type="AlphaFoldDB" id="A0A0C2SQP6"/>
<evidence type="ECO:0000313" key="1">
    <source>
        <dbReference type="EMBL" id="KIL65600.1"/>
    </source>
</evidence>
<organism evidence="1 2">
    <name type="scientific">Amanita muscaria (strain Koide BX008)</name>
    <dbReference type="NCBI Taxonomy" id="946122"/>
    <lineage>
        <taxon>Eukaryota</taxon>
        <taxon>Fungi</taxon>
        <taxon>Dikarya</taxon>
        <taxon>Basidiomycota</taxon>
        <taxon>Agaricomycotina</taxon>
        <taxon>Agaricomycetes</taxon>
        <taxon>Agaricomycetidae</taxon>
        <taxon>Agaricales</taxon>
        <taxon>Pluteineae</taxon>
        <taxon>Amanitaceae</taxon>
        <taxon>Amanita</taxon>
    </lineage>
</organism>
<reference evidence="1 2" key="1">
    <citation type="submission" date="2014-04" db="EMBL/GenBank/DDBJ databases">
        <title>Evolutionary Origins and Diversification of the Mycorrhizal Mutualists.</title>
        <authorList>
            <consortium name="DOE Joint Genome Institute"/>
            <consortium name="Mycorrhizal Genomics Consortium"/>
            <person name="Kohler A."/>
            <person name="Kuo A."/>
            <person name="Nagy L.G."/>
            <person name="Floudas D."/>
            <person name="Copeland A."/>
            <person name="Barry K.W."/>
            <person name="Cichocki N."/>
            <person name="Veneault-Fourrey C."/>
            <person name="LaButti K."/>
            <person name="Lindquist E.A."/>
            <person name="Lipzen A."/>
            <person name="Lundell T."/>
            <person name="Morin E."/>
            <person name="Murat C."/>
            <person name="Riley R."/>
            <person name="Ohm R."/>
            <person name="Sun H."/>
            <person name="Tunlid A."/>
            <person name="Henrissat B."/>
            <person name="Grigoriev I.V."/>
            <person name="Hibbett D.S."/>
            <person name="Martin F."/>
        </authorList>
    </citation>
    <scope>NUCLEOTIDE SEQUENCE [LARGE SCALE GENOMIC DNA]</scope>
    <source>
        <strain evidence="1 2">Koide BX008</strain>
    </source>
</reference>
<protein>
    <submittedName>
        <fullName evidence="1">Uncharacterized protein</fullName>
    </submittedName>
</protein>
<proteinExistence type="predicted"/>
<gene>
    <name evidence="1" type="ORF">M378DRAFT_161908</name>
</gene>
<dbReference type="Proteomes" id="UP000054549">
    <property type="component" value="Unassembled WGS sequence"/>
</dbReference>
<dbReference type="HOGENOM" id="CLU_2903711_0_0_1"/>